<evidence type="ECO:0000256" key="8">
    <source>
        <dbReference type="ARBA" id="ARBA00023136"/>
    </source>
</evidence>
<dbReference type="RefSeq" id="WP_290260718.1">
    <property type="nucleotide sequence ID" value="NZ_JAUFQG010000004.1"/>
</dbReference>
<sequence>MNAKVEAPAFRFDAIKWLLVVAIVAAGVVANSQFADVALLYRVLGMVAAGLVAVFIAVNTAKGAAFWGLMKEAQVEVRKVVWPTREETNQTTLIVLAVVLVMALILWLIDTVLGWLASLIIG</sequence>
<organism evidence="10 11">
    <name type="scientific">Simiduia curdlanivorans</name>
    <dbReference type="NCBI Taxonomy" id="1492769"/>
    <lineage>
        <taxon>Bacteria</taxon>
        <taxon>Pseudomonadati</taxon>
        <taxon>Pseudomonadota</taxon>
        <taxon>Gammaproteobacteria</taxon>
        <taxon>Cellvibrionales</taxon>
        <taxon>Cellvibrionaceae</taxon>
        <taxon>Simiduia</taxon>
    </lineage>
</organism>
<keyword evidence="2 9" id="KW-0813">Transport</keyword>
<comment type="subunit">
    <text evidence="9">Component of the Sec protein translocase complex. Heterotrimer consisting of SecY, SecE and SecG subunits. The heterotrimers can form oligomers, although 1 heterotrimer is thought to be able to translocate proteins. Interacts with the ribosome. Interacts with SecDF, and other proteins may be involved. Interacts with SecA.</text>
</comment>
<evidence type="ECO:0000256" key="9">
    <source>
        <dbReference type="HAMAP-Rule" id="MF_00422"/>
    </source>
</evidence>
<dbReference type="InterPro" id="IPR005807">
    <property type="entry name" value="SecE_bac"/>
</dbReference>
<evidence type="ECO:0000313" key="11">
    <source>
        <dbReference type="Proteomes" id="UP001595840"/>
    </source>
</evidence>
<evidence type="ECO:0000256" key="5">
    <source>
        <dbReference type="ARBA" id="ARBA00022927"/>
    </source>
</evidence>
<evidence type="ECO:0000313" key="10">
    <source>
        <dbReference type="EMBL" id="MFC4364481.1"/>
    </source>
</evidence>
<accession>A0ABV8VAK1</accession>
<evidence type="ECO:0000256" key="3">
    <source>
        <dbReference type="ARBA" id="ARBA00022475"/>
    </source>
</evidence>
<dbReference type="InterPro" id="IPR001901">
    <property type="entry name" value="Translocase_SecE/Sec61-g"/>
</dbReference>
<dbReference type="EMBL" id="JBHSCX010000031">
    <property type="protein sequence ID" value="MFC4364481.1"/>
    <property type="molecule type" value="Genomic_DNA"/>
</dbReference>
<reference evidence="11" key="1">
    <citation type="journal article" date="2019" name="Int. J. Syst. Evol. Microbiol.">
        <title>The Global Catalogue of Microorganisms (GCM) 10K type strain sequencing project: providing services to taxonomists for standard genome sequencing and annotation.</title>
        <authorList>
            <consortium name="The Broad Institute Genomics Platform"/>
            <consortium name="The Broad Institute Genome Sequencing Center for Infectious Disease"/>
            <person name="Wu L."/>
            <person name="Ma J."/>
        </authorList>
    </citation>
    <scope>NUCLEOTIDE SEQUENCE [LARGE SCALE GENOMIC DNA]</scope>
    <source>
        <strain evidence="11">CECT 8570</strain>
    </source>
</reference>
<name>A0ABV8VAK1_9GAMM</name>
<evidence type="ECO:0000256" key="4">
    <source>
        <dbReference type="ARBA" id="ARBA00022692"/>
    </source>
</evidence>
<proteinExistence type="inferred from homology"/>
<keyword evidence="3 9" id="KW-1003">Cell membrane</keyword>
<keyword evidence="11" id="KW-1185">Reference proteome</keyword>
<evidence type="ECO:0000256" key="2">
    <source>
        <dbReference type="ARBA" id="ARBA00022448"/>
    </source>
</evidence>
<evidence type="ECO:0000256" key="6">
    <source>
        <dbReference type="ARBA" id="ARBA00022989"/>
    </source>
</evidence>
<comment type="similarity">
    <text evidence="9">Belongs to the SecE/SEC61-gamma family.</text>
</comment>
<keyword evidence="6 9" id="KW-1133">Transmembrane helix</keyword>
<gene>
    <name evidence="9 10" type="primary">secE</name>
    <name evidence="10" type="ORF">ACFOX3_19405</name>
</gene>
<dbReference type="PROSITE" id="PS01067">
    <property type="entry name" value="SECE_SEC61G"/>
    <property type="match status" value="1"/>
</dbReference>
<dbReference type="Pfam" id="PF00584">
    <property type="entry name" value="SecE"/>
    <property type="match status" value="1"/>
</dbReference>
<comment type="caution">
    <text evidence="9">Lacks conserved residue(s) required for the propagation of feature annotation.</text>
</comment>
<keyword evidence="8 9" id="KW-0472">Membrane</keyword>
<dbReference type="NCBIfam" id="TIGR00964">
    <property type="entry name" value="secE_bact"/>
    <property type="match status" value="1"/>
</dbReference>
<dbReference type="InterPro" id="IPR038379">
    <property type="entry name" value="SecE_sf"/>
</dbReference>
<feature type="transmembrane region" description="Helical" evidence="9">
    <location>
        <begin position="93"/>
        <end position="121"/>
    </location>
</feature>
<protein>
    <recommendedName>
        <fullName evidence="9">Protein translocase subunit SecE</fullName>
    </recommendedName>
</protein>
<dbReference type="Gene3D" id="1.20.5.1030">
    <property type="entry name" value="Preprotein translocase secy subunit"/>
    <property type="match status" value="1"/>
</dbReference>
<keyword evidence="7 9" id="KW-0811">Translocation</keyword>
<feature type="transmembrane region" description="Helical" evidence="9">
    <location>
        <begin position="14"/>
        <end position="32"/>
    </location>
</feature>
<dbReference type="PANTHER" id="PTHR33910:SF1">
    <property type="entry name" value="PROTEIN TRANSLOCASE SUBUNIT SECE"/>
    <property type="match status" value="1"/>
</dbReference>
<dbReference type="Proteomes" id="UP001595840">
    <property type="component" value="Unassembled WGS sequence"/>
</dbReference>
<feature type="transmembrane region" description="Helical" evidence="9">
    <location>
        <begin position="39"/>
        <end position="58"/>
    </location>
</feature>
<evidence type="ECO:0000256" key="7">
    <source>
        <dbReference type="ARBA" id="ARBA00023010"/>
    </source>
</evidence>
<keyword evidence="5 9" id="KW-0653">Protein transport</keyword>
<dbReference type="PANTHER" id="PTHR33910">
    <property type="entry name" value="PROTEIN TRANSLOCASE SUBUNIT SECE"/>
    <property type="match status" value="1"/>
</dbReference>
<comment type="subcellular location">
    <subcellularLocation>
        <location evidence="1">Membrane</location>
    </subcellularLocation>
</comment>
<keyword evidence="4 9" id="KW-0812">Transmembrane</keyword>
<comment type="function">
    <text evidence="9">Essential subunit of the Sec protein translocation channel SecYEG. Clamps together the 2 halves of SecY. May contact the channel plug during translocation.</text>
</comment>
<dbReference type="PRINTS" id="PR01650">
    <property type="entry name" value="SECETRNLCASE"/>
</dbReference>
<dbReference type="HAMAP" id="MF_00422">
    <property type="entry name" value="SecE"/>
    <property type="match status" value="1"/>
</dbReference>
<evidence type="ECO:0000256" key="1">
    <source>
        <dbReference type="ARBA" id="ARBA00004370"/>
    </source>
</evidence>
<comment type="caution">
    <text evidence="10">The sequence shown here is derived from an EMBL/GenBank/DDBJ whole genome shotgun (WGS) entry which is preliminary data.</text>
</comment>